<evidence type="ECO:0000313" key="2">
    <source>
        <dbReference type="EMBL" id="OPH58394.1"/>
    </source>
</evidence>
<dbReference type="EMBL" id="MBTG01000010">
    <property type="protein sequence ID" value="OPH58394.1"/>
    <property type="molecule type" value="Genomic_DNA"/>
</dbReference>
<dbReference type="AlphaFoldDB" id="A0A1V4HLN2"/>
<evidence type="ECO:0000256" key="1">
    <source>
        <dbReference type="SAM" id="Phobius"/>
    </source>
</evidence>
<reference evidence="3" key="1">
    <citation type="submission" date="2016-07" db="EMBL/GenBank/DDBJ databases">
        <authorList>
            <person name="Florea S."/>
            <person name="Webb J.S."/>
            <person name="Jaromczyk J."/>
            <person name="Schardl C.L."/>
        </authorList>
    </citation>
    <scope>NUCLEOTIDE SEQUENCE [LARGE SCALE GENOMIC DNA]</scope>
    <source>
        <strain evidence="3">CY1</strain>
    </source>
</reference>
<proteinExistence type="predicted"/>
<organism evidence="2 3">
    <name type="scientific">Paenibacillus ferrarius</name>
    <dbReference type="NCBI Taxonomy" id="1469647"/>
    <lineage>
        <taxon>Bacteria</taxon>
        <taxon>Bacillati</taxon>
        <taxon>Bacillota</taxon>
        <taxon>Bacilli</taxon>
        <taxon>Bacillales</taxon>
        <taxon>Paenibacillaceae</taxon>
        <taxon>Paenibacillus</taxon>
    </lineage>
</organism>
<gene>
    <name evidence="2" type="ORF">BC351_23875</name>
</gene>
<dbReference type="Proteomes" id="UP000190626">
    <property type="component" value="Unassembled WGS sequence"/>
</dbReference>
<comment type="caution">
    <text evidence="2">The sequence shown here is derived from an EMBL/GenBank/DDBJ whole genome shotgun (WGS) entry which is preliminary data.</text>
</comment>
<feature type="transmembrane region" description="Helical" evidence="1">
    <location>
        <begin position="6"/>
        <end position="24"/>
    </location>
</feature>
<evidence type="ECO:0000313" key="3">
    <source>
        <dbReference type="Proteomes" id="UP000190626"/>
    </source>
</evidence>
<keyword evidence="1" id="KW-0472">Membrane</keyword>
<name>A0A1V4HLN2_9BACL</name>
<keyword evidence="1" id="KW-1133">Transmembrane helix</keyword>
<sequence>MVWSIVIIISVSAIVSIVLIRQKATNDLLRSIVKEMGLRNPLDEDLQKLVTQGKKRKSIRKAQKIYGFTVREAENYIGLLGEGKR</sequence>
<keyword evidence="1" id="KW-0812">Transmembrane</keyword>
<accession>A0A1V4HLN2</accession>
<keyword evidence="3" id="KW-1185">Reference proteome</keyword>
<protein>
    <recommendedName>
        <fullName evidence="4">Ribosomal protein L7/L12 C-terminal domain-containing protein</fullName>
    </recommendedName>
</protein>
<evidence type="ECO:0008006" key="4">
    <source>
        <dbReference type="Google" id="ProtNLM"/>
    </source>
</evidence>
<dbReference type="RefSeq" id="WP_079412222.1">
    <property type="nucleotide sequence ID" value="NZ_MBTG01000010.1"/>
</dbReference>